<sequence length="629" mass="69938">MCGIAGFTTHRHAPDQPEAALQRMNHALTHRGPDAEGTYSDPAVRLGHRRLSILDLAGGAQPMSSADGRWHIVFNGEIYNYLELRRDLEARGATFRTQSDTEVLLQAWAEDGASCLPRLNGMFAFAIWDSAEKRLTLVRDPLGIKPLYYANHRGELLFASELRSLLCYPNFSPGLDPASVNKYLALGYIPAPSTAYAGVRKLEPGQLLSWSPAGRRSEYFYDLPIEDNPVGVGTFDESAQTTRELLREAVRYQLRSDVDVGILLSGGIDSSAVAALAAPLAGRKLHSFSIGFQEASYNELPFAEMVARKVGTEHHHQTLSAKDVSQAIPSIYRGLDEPLGDASLVPTWFLAKLAAGKVKTVLGGDGGDELFAGYPSFQAHLLVERLSFLPVGVRVAINHLIQRLPVSHNYKSLPFIMAQFLKGLGLPAEIRFLLWMGACGNSERHDLLSPDARQQLQRHNAFEDVTRLAYRSGLSGGLERIFYLCTKLYLQECVLMKVDRASMAHSLEVRVPFLDPDLVTHAFSLRSDYKMRGRQTKLILREALKNDLPPEILHRKKAGFAMPVASWLQQDLRGWAEDLTQPSLVASTGILDPAAVRTMTQQHLSRQADHRRSLWSVLAFLAWWREAKP</sequence>
<evidence type="ECO:0000313" key="13">
    <source>
        <dbReference type="Proteomes" id="UP000051220"/>
    </source>
</evidence>
<dbReference type="InterPro" id="IPR029055">
    <property type="entry name" value="Ntn_hydrolases_N"/>
</dbReference>
<dbReference type="Gene3D" id="3.60.20.10">
    <property type="entry name" value="Glutamine Phosphoribosylpyrophosphate, subunit 1, domain 1"/>
    <property type="match status" value="1"/>
</dbReference>
<dbReference type="Pfam" id="PF13537">
    <property type="entry name" value="GATase_7"/>
    <property type="match status" value="1"/>
</dbReference>
<dbReference type="CDD" id="cd00712">
    <property type="entry name" value="AsnB"/>
    <property type="match status" value="1"/>
</dbReference>
<keyword evidence="6 8" id="KW-0315">Glutamine amidotransferase</keyword>
<comment type="similarity">
    <text evidence="2">Belongs to the asparagine synthetase family.</text>
</comment>
<dbReference type="InterPro" id="IPR001962">
    <property type="entry name" value="Asn_synthase"/>
</dbReference>
<comment type="caution">
    <text evidence="12">The sequence shown here is derived from an EMBL/GenBank/DDBJ whole genome shotgun (WGS) entry which is preliminary data.</text>
</comment>
<dbReference type="GO" id="GO:0005524">
    <property type="term" value="F:ATP binding"/>
    <property type="evidence" value="ECO:0007669"/>
    <property type="project" value="UniProtKB-KW"/>
</dbReference>
<dbReference type="InterPro" id="IPR051786">
    <property type="entry name" value="ASN_synthetase/amidase"/>
</dbReference>
<dbReference type="SUPFAM" id="SSF52402">
    <property type="entry name" value="Adenine nucleotide alpha hydrolases-like"/>
    <property type="match status" value="1"/>
</dbReference>
<dbReference type="PIRSF" id="PIRSF001589">
    <property type="entry name" value="Asn_synthetase_glu-h"/>
    <property type="match status" value="1"/>
</dbReference>
<evidence type="ECO:0000256" key="4">
    <source>
        <dbReference type="ARBA" id="ARBA00022741"/>
    </source>
</evidence>
<evidence type="ECO:0000313" key="12">
    <source>
        <dbReference type="EMBL" id="KRP33673.1"/>
    </source>
</evidence>
<gene>
    <name evidence="12" type="ORF">ABS33_03845</name>
</gene>
<dbReference type="GO" id="GO:0005829">
    <property type="term" value="C:cytosol"/>
    <property type="evidence" value="ECO:0007669"/>
    <property type="project" value="TreeGrafter"/>
</dbReference>
<feature type="active site" description="For GATase activity" evidence="8">
    <location>
        <position position="2"/>
    </location>
</feature>
<evidence type="ECO:0000256" key="6">
    <source>
        <dbReference type="ARBA" id="ARBA00022962"/>
    </source>
</evidence>
<feature type="binding site" evidence="9">
    <location>
        <position position="100"/>
    </location>
    <ligand>
        <name>L-glutamine</name>
        <dbReference type="ChEBI" id="CHEBI:58359"/>
    </ligand>
</feature>
<dbReference type="CDD" id="cd01991">
    <property type="entry name" value="Asn_synthase_B_C"/>
    <property type="match status" value="1"/>
</dbReference>
<proteinExistence type="inferred from homology"/>
<evidence type="ECO:0000256" key="1">
    <source>
        <dbReference type="ARBA" id="ARBA00005187"/>
    </source>
</evidence>
<dbReference type="PROSITE" id="PS51278">
    <property type="entry name" value="GATASE_TYPE_2"/>
    <property type="match status" value="1"/>
</dbReference>
<evidence type="ECO:0000256" key="8">
    <source>
        <dbReference type="PIRSR" id="PIRSR001589-1"/>
    </source>
</evidence>
<dbReference type="NCBIfam" id="TIGR01536">
    <property type="entry name" value="asn_synth_AEB"/>
    <property type="match status" value="1"/>
</dbReference>
<evidence type="ECO:0000256" key="3">
    <source>
        <dbReference type="ARBA" id="ARBA00012737"/>
    </source>
</evidence>
<feature type="binding site" evidence="9">
    <location>
        <position position="290"/>
    </location>
    <ligand>
        <name>ATP</name>
        <dbReference type="ChEBI" id="CHEBI:30616"/>
    </ligand>
</feature>
<evidence type="ECO:0000256" key="7">
    <source>
        <dbReference type="ARBA" id="ARBA00048741"/>
    </source>
</evidence>
<dbReference type="PANTHER" id="PTHR43284:SF1">
    <property type="entry name" value="ASPARAGINE SYNTHETASE"/>
    <property type="match status" value="1"/>
</dbReference>
<keyword evidence="4 9" id="KW-0547">Nucleotide-binding</keyword>
<dbReference type="PANTHER" id="PTHR43284">
    <property type="entry name" value="ASPARAGINE SYNTHETASE (GLUTAMINE-HYDROLYZING)"/>
    <property type="match status" value="1"/>
</dbReference>
<dbReference type="GO" id="GO:0004066">
    <property type="term" value="F:asparagine synthase (glutamine-hydrolyzing) activity"/>
    <property type="evidence" value="ECO:0007669"/>
    <property type="project" value="UniProtKB-EC"/>
</dbReference>
<dbReference type="GO" id="GO:0006529">
    <property type="term" value="P:asparagine biosynthetic process"/>
    <property type="evidence" value="ECO:0007669"/>
    <property type="project" value="UniProtKB-KW"/>
</dbReference>
<evidence type="ECO:0000256" key="2">
    <source>
        <dbReference type="ARBA" id="ARBA00005752"/>
    </source>
</evidence>
<dbReference type="InterPro" id="IPR006426">
    <property type="entry name" value="Asn_synth_AEB"/>
</dbReference>
<dbReference type="InterPro" id="IPR017932">
    <property type="entry name" value="GATase_2_dom"/>
</dbReference>
<protein>
    <recommendedName>
        <fullName evidence="3">asparagine synthase (glutamine-hydrolyzing)</fullName>
        <ecNumber evidence="3">6.3.5.4</ecNumber>
    </recommendedName>
</protein>
<evidence type="ECO:0000259" key="11">
    <source>
        <dbReference type="PROSITE" id="PS51278"/>
    </source>
</evidence>
<organism evidence="12 13">
    <name type="scientific">Verrucomicrobia subdivision 6 bacterium BACL9 MAG-120924-bin69</name>
    <dbReference type="NCBI Taxonomy" id="1655635"/>
    <lineage>
        <taxon>Bacteria</taxon>
        <taxon>Pseudomonadati</taxon>
        <taxon>Verrucomicrobiota</taxon>
        <taxon>Verrucomicrobiia</taxon>
        <taxon>Verrucomicrobiales</taxon>
        <taxon>Verrucomicrobia subdivision 6</taxon>
    </lineage>
</organism>
<dbReference type="SUPFAM" id="SSF56235">
    <property type="entry name" value="N-terminal nucleophile aminohydrolases (Ntn hydrolases)"/>
    <property type="match status" value="1"/>
</dbReference>
<accession>A0A0R2XBS4</accession>
<comment type="catalytic activity">
    <reaction evidence="7">
        <text>L-aspartate + L-glutamine + ATP + H2O = L-asparagine + L-glutamate + AMP + diphosphate + H(+)</text>
        <dbReference type="Rhea" id="RHEA:12228"/>
        <dbReference type="ChEBI" id="CHEBI:15377"/>
        <dbReference type="ChEBI" id="CHEBI:15378"/>
        <dbReference type="ChEBI" id="CHEBI:29985"/>
        <dbReference type="ChEBI" id="CHEBI:29991"/>
        <dbReference type="ChEBI" id="CHEBI:30616"/>
        <dbReference type="ChEBI" id="CHEBI:33019"/>
        <dbReference type="ChEBI" id="CHEBI:58048"/>
        <dbReference type="ChEBI" id="CHEBI:58359"/>
        <dbReference type="ChEBI" id="CHEBI:456215"/>
        <dbReference type="EC" id="6.3.5.4"/>
    </reaction>
</comment>
<feature type="site" description="Important for beta-aspartyl-AMP intermediate formation" evidence="10">
    <location>
        <position position="365"/>
    </location>
</feature>
<dbReference type="InterPro" id="IPR014729">
    <property type="entry name" value="Rossmann-like_a/b/a_fold"/>
</dbReference>
<evidence type="ECO:0000256" key="10">
    <source>
        <dbReference type="PIRSR" id="PIRSR001589-3"/>
    </source>
</evidence>
<dbReference type="InterPro" id="IPR033738">
    <property type="entry name" value="AsnB_N"/>
</dbReference>
<dbReference type="AlphaFoldDB" id="A0A0R2XBS4"/>
<keyword evidence="5 9" id="KW-0067">ATP-binding</keyword>
<feature type="domain" description="Glutamine amidotransferase type-2" evidence="11">
    <location>
        <begin position="2"/>
        <end position="213"/>
    </location>
</feature>
<keyword evidence="8" id="KW-0061">Asparagine biosynthesis</keyword>
<keyword evidence="8" id="KW-0028">Amino-acid biosynthesis</keyword>
<dbReference type="EMBL" id="LIDN01000101">
    <property type="protein sequence ID" value="KRP33673.1"/>
    <property type="molecule type" value="Genomic_DNA"/>
</dbReference>
<dbReference type="EC" id="6.3.5.4" evidence="3"/>
<evidence type="ECO:0000256" key="5">
    <source>
        <dbReference type="ARBA" id="ARBA00022840"/>
    </source>
</evidence>
<dbReference type="Pfam" id="PF00733">
    <property type="entry name" value="Asn_synthase"/>
    <property type="match status" value="1"/>
</dbReference>
<reference evidence="12 13" key="1">
    <citation type="submission" date="2015-10" db="EMBL/GenBank/DDBJ databases">
        <title>Metagenome-Assembled Genomes uncover a global brackish microbiome.</title>
        <authorList>
            <person name="Hugerth L.W."/>
            <person name="Larsson J."/>
            <person name="Alneberg J."/>
            <person name="Lindh M.V."/>
            <person name="Legrand C."/>
            <person name="Pinhassi J."/>
            <person name="Andersson A.F."/>
        </authorList>
    </citation>
    <scope>NUCLEOTIDE SEQUENCE [LARGE SCALE GENOMIC DNA]</scope>
    <source>
        <strain evidence="12">BACL9 MAG-120924-bin69</strain>
    </source>
</reference>
<evidence type="ECO:0000256" key="9">
    <source>
        <dbReference type="PIRSR" id="PIRSR001589-2"/>
    </source>
</evidence>
<dbReference type="Proteomes" id="UP000051220">
    <property type="component" value="Unassembled WGS sequence"/>
</dbReference>
<name>A0A0R2XBS4_9BACT</name>
<feature type="binding site" evidence="9">
    <location>
        <position position="263"/>
    </location>
    <ligand>
        <name>ATP</name>
        <dbReference type="ChEBI" id="CHEBI:30616"/>
    </ligand>
</feature>
<dbReference type="Gene3D" id="3.40.50.620">
    <property type="entry name" value="HUPs"/>
    <property type="match status" value="2"/>
</dbReference>
<comment type="pathway">
    <text evidence="1">Amino-acid biosynthesis; L-asparagine biosynthesis; L-asparagine from L-aspartate (L-Gln route): step 1/1.</text>
</comment>